<dbReference type="OrthoDB" id="14524at2157"/>
<reference evidence="4 5" key="3">
    <citation type="journal article" date="2016" name="Stand. Genomic Sci.">
        <title>Complete genome sequence of 'Halanaeroarchaeum sulfurireducens' M27-SA2, a sulfur-reducing and acetate-oxidizing haloarchaeon from the deep-sea hypersaline anoxic lake Medee.</title>
        <authorList>
            <person name="Messina E."/>
            <person name="Sorokin D.Y."/>
            <person name="Kublanov I.V."/>
            <person name="Toshchakov S."/>
            <person name="Lopatina A."/>
            <person name="Arcadi E."/>
            <person name="Smedile F."/>
            <person name="La Spada G."/>
            <person name="La Cono V."/>
            <person name="Yakimov M.M."/>
        </authorList>
    </citation>
    <scope>NUCLEOTIDE SEQUENCE [LARGE SCALE GENOMIC DNA]</scope>
    <source>
        <strain evidence="4 5">M27-SA2</strain>
    </source>
</reference>
<dbReference type="EMBL" id="CP008874">
    <property type="protein sequence ID" value="AKH96876.1"/>
    <property type="molecule type" value="Genomic_DNA"/>
</dbReference>
<dbReference type="GeneID" id="26009738"/>
<dbReference type="HOGENOM" id="CLU_061502_0_0_2"/>
<sequence length="368" mass="41497">MDEANLLDVSPDEVETVLEHFERETVEGRTYRRLPDARHGVERGTVLIDDTAVRGFPSIPRALVLETGIPTFFSGPLAVEEKLNGYNVRIANVGEPLAFSRGGIVCPFTTPKARELLDLEAFFADHPEKMLSAEFIGPENPYTAHEYPEVSSLGVRVFDVRDRVTGRPLPVRERRDLLSEYGFPQPELFGIPEPDRAVAVVRDVIDDLDDRGREGVVMQSTDGRDLLKYTTGTQHADDLAFAFSLPFDYGRDFIFSRLIREGFQAVEFEESDAELRERAHRIGESLLFPMVETIRDVRAGATVGERHTVRASPETVAATLDHLRDQGIRLEIESDRTIDDQRVVEFVKVTDKTRDSIEYYLEGGTIDE</sequence>
<evidence type="ECO:0000313" key="5">
    <source>
        <dbReference type="Proteomes" id="UP000060390"/>
    </source>
</evidence>
<evidence type="ECO:0000313" key="4">
    <source>
        <dbReference type="EMBL" id="ALG81278.1"/>
    </source>
</evidence>
<feature type="domain" description="RNA ligase" evidence="1">
    <location>
        <begin position="76"/>
        <end position="230"/>
    </location>
</feature>
<evidence type="ECO:0000259" key="1">
    <source>
        <dbReference type="Pfam" id="PF09414"/>
    </source>
</evidence>
<evidence type="ECO:0000313" key="6">
    <source>
        <dbReference type="Proteomes" id="UP000069906"/>
    </source>
</evidence>
<dbReference type="GO" id="GO:0016874">
    <property type="term" value="F:ligase activity"/>
    <property type="evidence" value="ECO:0007669"/>
    <property type="project" value="UniProtKB-KW"/>
</dbReference>
<proteinExistence type="predicted"/>
<name>A0A0F7P6S9_9EURY</name>
<reference evidence="3 6" key="1">
    <citation type="journal article" date="2015" name="ISME J.">
        <title>Elemental sulfur and acetate can support life of a novel strictly anaerobic haloarchaeon.</title>
        <authorList>
            <person name="Sorokin D.Y."/>
            <person name="Kublanov I.V."/>
            <person name="Gavrilov S.N."/>
            <person name="Rojo D."/>
            <person name="Roman P."/>
            <person name="Golyshin P.N."/>
            <person name="Slepak V.Z."/>
            <person name="Smedile F."/>
            <person name="Ferrer M."/>
            <person name="Messina E."/>
            <person name="La Cono V."/>
            <person name="Yakimov M.M."/>
        </authorList>
    </citation>
    <scope>NUCLEOTIDE SEQUENCE [LARGE SCALE GENOMIC DNA]</scope>
    <source>
        <strain evidence="3 6">HSR2</strain>
    </source>
</reference>
<dbReference type="Pfam" id="PF18330">
    <property type="entry name" value="Lig_C"/>
    <property type="match status" value="1"/>
</dbReference>
<dbReference type="Proteomes" id="UP000069906">
    <property type="component" value="Chromosome"/>
</dbReference>
<dbReference type="AlphaFoldDB" id="A0A0F7P6S9"/>
<dbReference type="InterPro" id="IPR001072">
    <property type="entry name" value="RNA_ligase_Pab1020"/>
</dbReference>
<dbReference type="Gene3D" id="3.30.70.2160">
    <property type="match status" value="1"/>
</dbReference>
<keyword evidence="3" id="KW-0436">Ligase</keyword>
<dbReference type="EMBL" id="CP011564">
    <property type="protein sequence ID" value="ALG81278.1"/>
    <property type="molecule type" value="Genomic_DNA"/>
</dbReference>
<dbReference type="KEGG" id="hsf:HLASA_0369"/>
<dbReference type="CDD" id="cd07894">
    <property type="entry name" value="Adenylation_RNA_ligase"/>
    <property type="match status" value="1"/>
</dbReference>
<feature type="domain" description="RNA ligase Pab1020 C-terminal" evidence="2">
    <location>
        <begin position="242"/>
        <end position="364"/>
    </location>
</feature>
<dbReference type="KEGG" id="hsu:HLASF_0370"/>
<dbReference type="Gene3D" id="3.30.470.30">
    <property type="entry name" value="DNA ligase/mRNA capping enzyme"/>
    <property type="match status" value="1"/>
</dbReference>
<dbReference type="RefSeq" id="WP_050047700.1">
    <property type="nucleotide sequence ID" value="NZ_CP008874.1"/>
</dbReference>
<dbReference type="Gene3D" id="3.30.1490.70">
    <property type="match status" value="1"/>
</dbReference>
<accession>A0A0F7P6S9</accession>
<dbReference type="NCBIfam" id="TIGR01209">
    <property type="entry name" value="RNA ligase"/>
    <property type="match status" value="1"/>
</dbReference>
<keyword evidence="6" id="KW-1185">Reference proteome</keyword>
<reference evidence="5" key="2">
    <citation type="submission" date="2015-05" db="EMBL/GenBank/DDBJ databases">
        <title>Complete genome sequence of Halanaeroarchaeum sulfurireducens type strain M27-SA2, a sulfate-reducer haloarchaeon from marine anoxic lake Medee.</title>
        <authorList>
            <person name="Messina E."/>
            <person name="Kublanov I.V."/>
            <person name="Toshchakov S."/>
            <person name="Arcadi E."/>
            <person name="La Spada G."/>
            <person name="La Cono V."/>
            <person name="Yakimov M.M."/>
        </authorList>
    </citation>
    <scope>NUCLEOTIDE SEQUENCE [LARGE SCALE GENOMIC DNA]</scope>
    <source>
        <strain evidence="5">M27-SA2</strain>
    </source>
</reference>
<gene>
    <name evidence="4" type="ORF">HLASA_0369</name>
    <name evidence="3" type="ORF">HLASF_0370</name>
</gene>
<dbReference type="STRING" id="1604004.HLASA_0369"/>
<dbReference type="PRINTS" id="PR01048">
    <property type="entry name" value="Y414FAMILY"/>
</dbReference>
<evidence type="ECO:0000313" key="3">
    <source>
        <dbReference type="EMBL" id="AKH96876.1"/>
    </source>
</evidence>
<dbReference type="PATRIC" id="fig|1604004.4.peg.390"/>
<dbReference type="InterPro" id="IPR041596">
    <property type="entry name" value="Lig_Pab1020_C"/>
</dbReference>
<organism evidence="3 6">
    <name type="scientific">Halanaeroarchaeum sulfurireducens</name>
    <dbReference type="NCBI Taxonomy" id="1604004"/>
    <lineage>
        <taxon>Archaea</taxon>
        <taxon>Methanobacteriati</taxon>
        <taxon>Methanobacteriota</taxon>
        <taxon>Stenosarchaea group</taxon>
        <taxon>Halobacteria</taxon>
        <taxon>Halobacteriales</taxon>
        <taxon>Halobacteriaceae</taxon>
        <taxon>Halanaeroarchaeum</taxon>
    </lineage>
</organism>
<dbReference type="Proteomes" id="UP000060390">
    <property type="component" value="Chromosome"/>
</dbReference>
<protein>
    <submittedName>
        <fullName evidence="3">ATP-dependent DNA ligase</fullName>
    </submittedName>
</protein>
<dbReference type="SUPFAM" id="SSF56091">
    <property type="entry name" value="DNA ligase/mRNA capping enzyme, catalytic domain"/>
    <property type="match status" value="1"/>
</dbReference>
<dbReference type="InterPro" id="IPR021122">
    <property type="entry name" value="RNA_ligase_dom_REL/Rnl2"/>
</dbReference>
<evidence type="ECO:0000259" key="2">
    <source>
        <dbReference type="Pfam" id="PF18330"/>
    </source>
</evidence>
<dbReference type="Pfam" id="PF09414">
    <property type="entry name" value="RNA_ligase"/>
    <property type="match status" value="1"/>
</dbReference>